<dbReference type="GO" id="GO:0003735">
    <property type="term" value="F:structural constituent of ribosome"/>
    <property type="evidence" value="ECO:0007669"/>
    <property type="project" value="InterPro"/>
</dbReference>
<organism evidence="2">
    <name type="scientific">Cavenderia fasciculata</name>
    <name type="common">Slime mold</name>
    <name type="synonym">Dictyostelium fasciculatum</name>
    <dbReference type="NCBI Taxonomy" id="261658"/>
    <lineage>
        <taxon>Eukaryota</taxon>
        <taxon>Amoebozoa</taxon>
        <taxon>Evosea</taxon>
        <taxon>Eumycetozoa</taxon>
        <taxon>Dictyostelia</taxon>
        <taxon>Acytosteliales</taxon>
        <taxon>Cavenderiaceae</taxon>
        <taxon>Cavenderia</taxon>
    </lineage>
</organism>
<dbReference type="InterPro" id="IPR010979">
    <property type="entry name" value="Ribosomal_uS13-like_H2TH"/>
</dbReference>
<geneLocation type="mitochondrion" evidence="2"/>
<dbReference type="GO" id="GO:0006412">
    <property type="term" value="P:translation"/>
    <property type="evidence" value="ECO:0007669"/>
    <property type="project" value="InterPro"/>
</dbReference>
<dbReference type="RefSeq" id="YP_001876551.1">
    <property type="nucleotide sequence ID" value="NC_010653.1"/>
</dbReference>
<proteinExistence type="predicted"/>
<dbReference type="EMBL" id="EU275727">
    <property type="protein sequence ID" value="ABX45225.1"/>
    <property type="molecule type" value="Genomic_DNA"/>
</dbReference>
<evidence type="ECO:0000256" key="1">
    <source>
        <dbReference type="SAM" id="MobiDB-lite"/>
    </source>
</evidence>
<dbReference type="GO" id="GO:1990904">
    <property type="term" value="C:ribonucleoprotein complex"/>
    <property type="evidence" value="ECO:0007669"/>
    <property type="project" value="UniProtKB-KW"/>
</dbReference>
<keyword evidence="2" id="KW-0687">Ribonucleoprotein</keyword>
<dbReference type="GO" id="GO:0003723">
    <property type="term" value="F:RNA binding"/>
    <property type="evidence" value="ECO:0007669"/>
    <property type="project" value="InterPro"/>
</dbReference>
<name>B2XXA3_CACFS</name>
<keyword evidence="2" id="KW-0689">Ribosomal protein</keyword>
<gene>
    <name evidence="2" type="primary">rps13</name>
</gene>
<dbReference type="PROSITE" id="PS50159">
    <property type="entry name" value="RIBOSOMAL_S13_2"/>
    <property type="match status" value="1"/>
</dbReference>
<feature type="region of interest" description="Disordered" evidence="1">
    <location>
        <begin position="137"/>
        <end position="166"/>
    </location>
</feature>
<protein>
    <submittedName>
        <fullName evidence="2">Ribosomal protein S13</fullName>
    </submittedName>
</protein>
<reference evidence="2" key="1">
    <citation type="journal article" date="2008" name="Mol. Biol. Evol.">
        <title>Mitochondrial genome evolution in the social amoebae.</title>
        <authorList>
            <person name="Heidel A.J."/>
            <person name="Gloeckner G."/>
        </authorList>
    </citation>
    <scope>NUCLEOTIDE SEQUENCE</scope>
    <source>
        <strain evidence="2">SH3</strain>
    </source>
</reference>
<feature type="compositionally biased region" description="Basic residues" evidence="1">
    <location>
        <begin position="145"/>
        <end position="166"/>
    </location>
</feature>
<accession>B2XXA3</accession>
<sequence length="166" mass="19555">MIVIVLDQIVLNKRKKVLFEIKKKIAGMGESMTKRLCSMCGFLPMTYVSKISTKGGLRLMRIYKSFKGLSDYSYYVYRKRFNQRRSKERAYRSQRFTKGYPVSQRTRTNGKIASKKLDIKRSLDYFYGGVNKRIVRKNPQNVKGKWNKKTSKQNIKKQKGMGKKKQ</sequence>
<dbReference type="GO" id="GO:0005840">
    <property type="term" value="C:ribosome"/>
    <property type="evidence" value="ECO:0007669"/>
    <property type="project" value="UniProtKB-KW"/>
</dbReference>
<evidence type="ECO:0000313" key="2">
    <source>
        <dbReference type="EMBL" id="ABX45225.1"/>
    </source>
</evidence>
<dbReference type="AlphaFoldDB" id="B2XXA3"/>
<keyword evidence="2" id="KW-0496">Mitochondrion</keyword>
<dbReference type="SUPFAM" id="SSF46946">
    <property type="entry name" value="S13-like H2TH domain"/>
    <property type="match status" value="1"/>
</dbReference>
<dbReference type="KEGG" id="dfa:Difao_mp41"/>
<dbReference type="GeneID" id="6276343"/>